<keyword evidence="3" id="KW-1185">Reference proteome</keyword>
<organism evidence="2 3">
    <name type="scientific">Trapa incisa</name>
    <dbReference type="NCBI Taxonomy" id="236973"/>
    <lineage>
        <taxon>Eukaryota</taxon>
        <taxon>Viridiplantae</taxon>
        <taxon>Streptophyta</taxon>
        <taxon>Embryophyta</taxon>
        <taxon>Tracheophyta</taxon>
        <taxon>Spermatophyta</taxon>
        <taxon>Magnoliopsida</taxon>
        <taxon>eudicotyledons</taxon>
        <taxon>Gunneridae</taxon>
        <taxon>Pentapetalae</taxon>
        <taxon>rosids</taxon>
        <taxon>malvids</taxon>
        <taxon>Myrtales</taxon>
        <taxon>Lythraceae</taxon>
        <taxon>Trapa</taxon>
    </lineage>
</organism>
<sequence length="101" mass="9652">MRSGSVPGLNYTKLTLKGGSGSDIHIHDDIGGTVEGPAVLRFHKTAAGGSMIYRGLVSLSITLTGGSGSAGGTGAARTAHAPGPATGVGGDGLPAAAALPT</sequence>
<evidence type="ECO:0000256" key="1">
    <source>
        <dbReference type="SAM" id="MobiDB-lite"/>
    </source>
</evidence>
<dbReference type="Proteomes" id="UP001345219">
    <property type="component" value="Chromosome 20"/>
</dbReference>
<dbReference type="AlphaFoldDB" id="A0AAN7GKW7"/>
<feature type="region of interest" description="Disordered" evidence="1">
    <location>
        <begin position="67"/>
        <end position="101"/>
    </location>
</feature>
<evidence type="ECO:0000313" key="2">
    <source>
        <dbReference type="EMBL" id="KAK4746638.1"/>
    </source>
</evidence>
<gene>
    <name evidence="2" type="ORF">SAY87_025675</name>
</gene>
<feature type="compositionally biased region" description="Low complexity" evidence="1">
    <location>
        <begin position="75"/>
        <end position="85"/>
    </location>
</feature>
<name>A0AAN7GKW7_9MYRT</name>
<protein>
    <submittedName>
        <fullName evidence="2">Uncharacterized protein</fullName>
    </submittedName>
</protein>
<reference evidence="2 3" key="1">
    <citation type="journal article" date="2023" name="Hortic Res">
        <title>Pangenome of water caltrop reveals structural variations and asymmetric subgenome divergence after allopolyploidization.</title>
        <authorList>
            <person name="Zhang X."/>
            <person name="Chen Y."/>
            <person name="Wang L."/>
            <person name="Yuan Y."/>
            <person name="Fang M."/>
            <person name="Shi L."/>
            <person name="Lu R."/>
            <person name="Comes H.P."/>
            <person name="Ma Y."/>
            <person name="Chen Y."/>
            <person name="Huang G."/>
            <person name="Zhou Y."/>
            <person name="Zheng Z."/>
            <person name="Qiu Y."/>
        </authorList>
    </citation>
    <scope>NUCLEOTIDE SEQUENCE [LARGE SCALE GENOMIC DNA]</scope>
    <source>
        <tissue evidence="2">Roots</tissue>
    </source>
</reference>
<proteinExistence type="predicted"/>
<evidence type="ECO:0000313" key="3">
    <source>
        <dbReference type="Proteomes" id="UP001345219"/>
    </source>
</evidence>
<comment type="caution">
    <text evidence="2">The sequence shown here is derived from an EMBL/GenBank/DDBJ whole genome shotgun (WGS) entry which is preliminary data.</text>
</comment>
<accession>A0AAN7GKW7</accession>
<dbReference type="EMBL" id="JAXIOK010000020">
    <property type="protein sequence ID" value="KAK4746638.1"/>
    <property type="molecule type" value="Genomic_DNA"/>
</dbReference>